<accession>A0A5E7EHP3</accession>
<evidence type="ECO:0000256" key="1">
    <source>
        <dbReference type="SAM" id="SignalP"/>
    </source>
</evidence>
<evidence type="ECO:0000313" key="3">
    <source>
        <dbReference type="Proteomes" id="UP000325375"/>
    </source>
</evidence>
<name>A0A5E7EHP3_PSEFL</name>
<dbReference type="EMBL" id="CABVHX010000026">
    <property type="protein sequence ID" value="VVO26238.1"/>
    <property type="molecule type" value="Genomic_DNA"/>
</dbReference>
<evidence type="ECO:0000313" key="2">
    <source>
        <dbReference type="EMBL" id="VVO26238.1"/>
    </source>
</evidence>
<gene>
    <name evidence="2" type="ORF">PS718_04614</name>
</gene>
<dbReference type="AlphaFoldDB" id="A0A5E7EHP3"/>
<protein>
    <submittedName>
        <fullName evidence="2">Uncharacterized protein</fullName>
    </submittedName>
</protein>
<feature type="chain" id="PRO_5022739426" evidence="1">
    <location>
        <begin position="27"/>
        <end position="67"/>
    </location>
</feature>
<organism evidence="2 3">
    <name type="scientific">Pseudomonas fluorescens</name>
    <dbReference type="NCBI Taxonomy" id="294"/>
    <lineage>
        <taxon>Bacteria</taxon>
        <taxon>Pseudomonadati</taxon>
        <taxon>Pseudomonadota</taxon>
        <taxon>Gammaproteobacteria</taxon>
        <taxon>Pseudomonadales</taxon>
        <taxon>Pseudomonadaceae</taxon>
        <taxon>Pseudomonas</taxon>
    </lineage>
</organism>
<sequence precursor="true">MMAKCALSSQFVTVCVSTMISFSAKAQQTTALLDGGTAKAIGETAKFLKEQGRVETVLPDYSPRNPM</sequence>
<reference evidence="2 3" key="1">
    <citation type="submission" date="2019-09" db="EMBL/GenBank/DDBJ databases">
        <authorList>
            <person name="Chandra G."/>
            <person name="Truman W A."/>
        </authorList>
    </citation>
    <scope>NUCLEOTIDE SEQUENCE [LARGE SCALE GENOMIC DNA]</scope>
    <source>
        <strain evidence="2">PS718</strain>
    </source>
</reference>
<feature type="signal peptide" evidence="1">
    <location>
        <begin position="1"/>
        <end position="26"/>
    </location>
</feature>
<proteinExistence type="predicted"/>
<keyword evidence="1" id="KW-0732">Signal</keyword>
<dbReference type="Proteomes" id="UP000325375">
    <property type="component" value="Unassembled WGS sequence"/>
</dbReference>